<evidence type="ECO:0000259" key="2">
    <source>
        <dbReference type="Pfam" id="PF04471"/>
    </source>
</evidence>
<dbReference type="Gene3D" id="3.40.1350.10">
    <property type="match status" value="1"/>
</dbReference>
<keyword evidence="3" id="KW-0540">Nuclease</keyword>
<protein>
    <submittedName>
        <fullName evidence="3">HJR/Mrr/RecB family endonuclease</fullName>
    </submittedName>
</protein>
<dbReference type="Pfam" id="PF04471">
    <property type="entry name" value="Mrr_cat"/>
    <property type="match status" value="1"/>
</dbReference>
<dbReference type="AlphaFoldDB" id="A0A7W8GF61"/>
<dbReference type="Proteomes" id="UP000525389">
    <property type="component" value="Unassembled WGS sequence"/>
</dbReference>
<dbReference type="InterPro" id="IPR052906">
    <property type="entry name" value="Type_IV_Methyl-Rstrct_Enzyme"/>
</dbReference>
<keyword evidence="3" id="KW-0378">Hydrolase</keyword>
<accession>A0A7W8GF61</accession>
<proteinExistence type="predicted"/>
<dbReference type="EMBL" id="JACHFN010000006">
    <property type="protein sequence ID" value="MBB5234506.1"/>
    <property type="molecule type" value="Genomic_DNA"/>
</dbReference>
<dbReference type="PANTHER" id="PTHR30015:SF6">
    <property type="entry name" value="SLL1429 PROTEIN"/>
    <property type="match status" value="1"/>
</dbReference>
<dbReference type="SUPFAM" id="SSF52980">
    <property type="entry name" value="Restriction endonuclease-like"/>
    <property type="match status" value="1"/>
</dbReference>
<keyword evidence="1" id="KW-0472">Membrane</keyword>
<evidence type="ECO:0000313" key="3">
    <source>
        <dbReference type="EMBL" id="MBB5234506.1"/>
    </source>
</evidence>
<keyword evidence="1" id="KW-1133">Transmembrane helix</keyword>
<dbReference type="GO" id="GO:0015666">
    <property type="term" value="F:restriction endodeoxyribonuclease activity"/>
    <property type="evidence" value="ECO:0007669"/>
    <property type="project" value="TreeGrafter"/>
</dbReference>
<reference evidence="3 4" key="1">
    <citation type="submission" date="2020-08" db="EMBL/GenBank/DDBJ databases">
        <title>Genomic Encyclopedia of Type Strains, Phase IV (KMG-IV): sequencing the most valuable type-strain genomes for metagenomic binning, comparative biology and taxonomic classification.</title>
        <authorList>
            <person name="Goeker M."/>
        </authorList>
    </citation>
    <scope>NUCLEOTIDE SEQUENCE [LARGE SCALE GENOMIC DNA]</scope>
    <source>
        <strain evidence="3 4">DSM 101791</strain>
    </source>
</reference>
<dbReference type="InterPro" id="IPR011856">
    <property type="entry name" value="tRNA_endonuc-like_dom_sf"/>
</dbReference>
<feature type="transmembrane region" description="Helical" evidence="1">
    <location>
        <begin position="16"/>
        <end position="36"/>
    </location>
</feature>
<keyword evidence="4" id="KW-1185">Reference proteome</keyword>
<feature type="transmembrane region" description="Helical" evidence="1">
    <location>
        <begin position="42"/>
        <end position="61"/>
    </location>
</feature>
<name>A0A7W8GF61_9DEIO</name>
<gene>
    <name evidence="3" type="ORF">HNQ09_001944</name>
</gene>
<dbReference type="RefSeq" id="WP_184028414.1">
    <property type="nucleotide sequence ID" value="NZ_JACHFN010000006.1"/>
</dbReference>
<sequence length="203" mass="21375">MARRRRRSKKAKKDEAAGGALLVAAVGIFWIGSWIASLSLWVSIPLGVLVITAAVLIIKAVHDRNRKRTLALQDLRALSPRELELHVAQVISALPGWRADATRGSSDQGADVIAVSPRGARVAIQVKHYTGNVGNAAVQEIVASKALYRCVHAAVVTSGPGYTRAAQELARANSVVLWGPEALFQLQAAAQAGTAPSPAVLPG</sequence>
<comment type="caution">
    <text evidence="3">The sequence shown here is derived from an EMBL/GenBank/DDBJ whole genome shotgun (WGS) entry which is preliminary data.</text>
</comment>
<evidence type="ECO:0000256" key="1">
    <source>
        <dbReference type="SAM" id="Phobius"/>
    </source>
</evidence>
<feature type="domain" description="Restriction endonuclease type IV Mrr" evidence="2">
    <location>
        <begin position="75"/>
        <end position="186"/>
    </location>
</feature>
<dbReference type="PANTHER" id="PTHR30015">
    <property type="entry name" value="MRR RESTRICTION SYSTEM PROTEIN"/>
    <property type="match status" value="1"/>
</dbReference>
<keyword evidence="3" id="KW-0255">Endonuclease</keyword>
<dbReference type="InterPro" id="IPR007560">
    <property type="entry name" value="Restrct_endonuc_IV_Mrr"/>
</dbReference>
<keyword evidence="1" id="KW-0812">Transmembrane</keyword>
<evidence type="ECO:0000313" key="4">
    <source>
        <dbReference type="Proteomes" id="UP000525389"/>
    </source>
</evidence>
<dbReference type="InterPro" id="IPR011335">
    <property type="entry name" value="Restrct_endonuc-II-like"/>
</dbReference>
<organism evidence="3 4">
    <name type="scientific">Deinococcus budaensis</name>
    <dbReference type="NCBI Taxonomy" id="1665626"/>
    <lineage>
        <taxon>Bacteria</taxon>
        <taxon>Thermotogati</taxon>
        <taxon>Deinococcota</taxon>
        <taxon>Deinococci</taxon>
        <taxon>Deinococcales</taxon>
        <taxon>Deinococcaceae</taxon>
        <taxon>Deinococcus</taxon>
    </lineage>
</organism>
<dbReference type="GO" id="GO:0003677">
    <property type="term" value="F:DNA binding"/>
    <property type="evidence" value="ECO:0007669"/>
    <property type="project" value="InterPro"/>
</dbReference>
<dbReference type="GO" id="GO:0009307">
    <property type="term" value="P:DNA restriction-modification system"/>
    <property type="evidence" value="ECO:0007669"/>
    <property type="project" value="InterPro"/>
</dbReference>